<evidence type="ECO:0000313" key="4">
    <source>
        <dbReference type="EMBL" id="MFB9330744.1"/>
    </source>
</evidence>
<dbReference type="Gene3D" id="3.20.20.70">
    <property type="entry name" value="Aldolase class I"/>
    <property type="match status" value="1"/>
</dbReference>
<proteinExistence type="predicted"/>
<dbReference type="PANTHER" id="PTHR48109:SF4">
    <property type="entry name" value="DIHYDROOROTATE DEHYDROGENASE (QUINONE), MITOCHONDRIAL"/>
    <property type="match status" value="1"/>
</dbReference>
<evidence type="ECO:0000256" key="2">
    <source>
        <dbReference type="ARBA" id="ARBA00004725"/>
    </source>
</evidence>
<feature type="transmembrane region" description="Helical" evidence="3">
    <location>
        <begin position="402"/>
        <end position="418"/>
    </location>
</feature>
<keyword evidence="5" id="KW-1185">Reference proteome</keyword>
<comment type="cofactor">
    <cofactor evidence="1">
        <name>FMN</name>
        <dbReference type="ChEBI" id="CHEBI:58210"/>
    </cofactor>
</comment>
<dbReference type="RefSeq" id="WP_377502440.1">
    <property type="nucleotide sequence ID" value="NZ_JBHMDO010000053.1"/>
</dbReference>
<feature type="transmembrane region" description="Helical" evidence="3">
    <location>
        <begin position="557"/>
        <end position="578"/>
    </location>
</feature>
<comment type="caution">
    <text evidence="4">The sequence shown here is derived from an EMBL/GenBank/DDBJ whole genome shotgun (WGS) entry which is preliminary data.</text>
</comment>
<feature type="transmembrane region" description="Helical" evidence="3">
    <location>
        <begin position="457"/>
        <end position="476"/>
    </location>
</feature>
<dbReference type="PANTHER" id="PTHR48109">
    <property type="entry name" value="DIHYDROOROTATE DEHYDROGENASE (QUINONE), MITOCHONDRIAL-RELATED"/>
    <property type="match status" value="1"/>
</dbReference>
<gene>
    <name evidence="4" type="ORF">ACFFSY_32790</name>
</gene>
<organism evidence="4 5">
    <name type="scientific">Paenibacillus aurantiacus</name>
    <dbReference type="NCBI Taxonomy" id="1936118"/>
    <lineage>
        <taxon>Bacteria</taxon>
        <taxon>Bacillati</taxon>
        <taxon>Bacillota</taxon>
        <taxon>Bacilli</taxon>
        <taxon>Bacillales</taxon>
        <taxon>Paenibacillaceae</taxon>
        <taxon>Paenibacillus</taxon>
    </lineage>
</organism>
<dbReference type="EMBL" id="JBHMDO010000053">
    <property type="protein sequence ID" value="MFB9330744.1"/>
    <property type="molecule type" value="Genomic_DNA"/>
</dbReference>
<dbReference type="Proteomes" id="UP001589747">
    <property type="component" value="Unassembled WGS sequence"/>
</dbReference>
<feature type="transmembrane region" description="Helical" evidence="3">
    <location>
        <begin position="497"/>
        <end position="522"/>
    </location>
</feature>
<comment type="pathway">
    <text evidence="2">Pyrimidine metabolism; UMP biosynthesis via de novo pathway.</text>
</comment>
<sequence length="661" mass="71078">MPDWSYQTLFRPLLFRLPARAARGLTLRAMGTVSRLPGGTLLIKTLGHMEPSPVLATTFAGLKLATPVGLSGAVDPEHLATRALSQLGFGFVEVGPITPSPIRHETPIRVDVGEEAIVYPSAYENEGAEAALRRMRTPDHGLPQFARVAPSPNADRAQTIEELEALLDRFGGESGVAALVIEGVSAGRSKEDNADIVSRLTASLTGRNLAKPCLLYVPLDLPDRWVTELLQAADPSCWSGFVIGDAISGGEDAIVGRGGKAACLAKLALIRSQAAGSPALLASAGVHEPADALELMDAGADYVLLHSGFVYAGPGLPKRVNEAVQHRKLADAPNSENDPPFWRNWGWMCLLGIGMIIGGLIAWHIATSTVLLSYDEDFLGMTGGEVNAIAPHLLHFMSHDRITLAGTMISIGILYYRLAKHGLRYGLHWAKTAVLVSGAAGFPSFFLYLGYGFFDPLHAAAAVVLFPMFLLALRRNPDRPYRGPVNLRGGKVWRRSLWGQLCFIMVGFSLCIGGIVIAAVGVTEVFVPQDLRYLGLTREALDLINPRLVPLIAHDRAGFGGALLADAVMILILALWGLQQGARWLWWTLLAGGAPGFIAGLGIHLSIGYTDFVHLLPAYFVFALYVAGLILLYPYLMKSEDDVGVQGSVSCTGAFRSRIRE</sequence>
<evidence type="ECO:0008006" key="6">
    <source>
        <dbReference type="Google" id="ProtNLM"/>
    </source>
</evidence>
<evidence type="ECO:0000313" key="5">
    <source>
        <dbReference type="Proteomes" id="UP001589747"/>
    </source>
</evidence>
<name>A0ABV5KZT9_9BACL</name>
<reference evidence="4 5" key="1">
    <citation type="submission" date="2024-09" db="EMBL/GenBank/DDBJ databases">
        <authorList>
            <person name="Sun Q."/>
            <person name="Mori K."/>
        </authorList>
    </citation>
    <scope>NUCLEOTIDE SEQUENCE [LARGE SCALE GENOMIC DNA]</scope>
    <source>
        <strain evidence="4 5">TISTR 2452</strain>
    </source>
</reference>
<keyword evidence="3" id="KW-0812">Transmembrane</keyword>
<feature type="transmembrane region" description="Helical" evidence="3">
    <location>
        <begin position="585"/>
        <end position="609"/>
    </location>
</feature>
<feature type="transmembrane region" description="Helical" evidence="3">
    <location>
        <begin position="615"/>
        <end position="636"/>
    </location>
</feature>
<dbReference type="SUPFAM" id="SSF51395">
    <property type="entry name" value="FMN-linked oxidoreductases"/>
    <property type="match status" value="1"/>
</dbReference>
<feature type="transmembrane region" description="Helical" evidence="3">
    <location>
        <begin position="430"/>
        <end position="451"/>
    </location>
</feature>
<keyword evidence="3" id="KW-0472">Membrane</keyword>
<feature type="transmembrane region" description="Helical" evidence="3">
    <location>
        <begin position="345"/>
        <end position="366"/>
    </location>
</feature>
<dbReference type="InterPro" id="IPR050074">
    <property type="entry name" value="DHO_dehydrogenase"/>
</dbReference>
<dbReference type="InterPro" id="IPR013785">
    <property type="entry name" value="Aldolase_TIM"/>
</dbReference>
<protein>
    <recommendedName>
        <fullName evidence="6">Dihydroorotate dehydrogenase</fullName>
    </recommendedName>
</protein>
<evidence type="ECO:0000256" key="3">
    <source>
        <dbReference type="SAM" id="Phobius"/>
    </source>
</evidence>
<keyword evidence="3" id="KW-1133">Transmembrane helix</keyword>
<accession>A0ABV5KZT9</accession>
<evidence type="ECO:0000256" key="1">
    <source>
        <dbReference type="ARBA" id="ARBA00001917"/>
    </source>
</evidence>